<organism evidence="2 3">
    <name type="scientific">Amblyomma americanum</name>
    <name type="common">Lone star tick</name>
    <dbReference type="NCBI Taxonomy" id="6943"/>
    <lineage>
        <taxon>Eukaryota</taxon>
        <taxon>Metazoa</taxon>
        <taxon>Ecdysozoa</taxon>
        <taxon>Arthropoda</taxon>
        <taxon>Chelicerata</taxon>
        <taxon>Arachnida</taxon>
        <taxon>Acari</taxon>
        <taxon>Parasitiformes</taxon>
        <taxon>Ixodida</taxon>
        <taxon>Ixodoidea</taxon>
        <taxon>Ixodidae</taxon>
        <taxon>Amblyomminae</taxon>
        <taxon>Amblyomma</taxon>
    </lineage>
</organism>
<comment type="caution">
    <text evidence="2">The sequence shown here is derived from an EMBL/GenBank/DDBJ whole genome shotgun (WGS) entry which is preliminary data.</text>
</comment>
<dbReference type="InterPro" id="IPR050951">
    <property type="entry name" value="Retrovirus_Pol_polyprotein"/>
</dbReference>
<feature type="compositionally biased region" description="Basic and acidic residues" evidence="1">
    <location>
        <begin position="209"/>
        <end position="219"/>
    </location>
</feature>
<keyword evidence="3" id="KW-1185">Reference proteome</keyword>
<reference evidence="2 3" key="1">
    <citation type="journal article" date="2023" name="Arcadia Sci">
        <title>De novo assembly of a long-read Amblyomma americanum tick genome.</title>
        <authorList>
            <person name="Chou S."/>
            <person name="Poskanzer K.E."/>
            <person name="Rollins M."/>
            <person name="Thuy-Boun P.S."/>
        </authorList>
    </citation>
    <scope>NUCLEOTIDE SEQUENCE [LARGE SCALE GENOMIC DNA]</scope>
    <source>
        <strain evidence="2">F_SG_1</strain>
        <tissue evidence="2">Salivary glands</tissue>
    </source>
</reference>
<dbReference type="PANTHER" id="PTHR37984:SF15">
    <property type="entry name" value="INTEGRASE CATALYTIC DOMAIN-CONTAINING PROTEIN"/>
    <property type="match status" value="1"/>
</dbReference>
<name>A0AAQ4E988_AMBAM</name>
<proteinExistence type="predicted"/>
<dbReference type="EMBL" id="JARKHS020019918">
    <property type="protein sequence ID" value="KAK8771307.1"/>
    <property type="molecule type" value="Genomic_DNA"/>
</dbReference>
<evidence type="ECO:0000256" key="1">
    <source>
        <dbReference type="SAM" id="MobiDB-lite"/>
    </source>
</evidence>
<evidence type="ECO:0000313" key="2">
    <source>
        <dbReference type="EMBL" id="KAK8771307.1"/>
    </source>
</evidence>
<dbReference type="PANTHER" id="PTHR37984">
    <property type="entry name" value="PROTEIN CBG26694"/>
    <property type="match status" value="1"/>
</dbReference>
<dbReference type="Proteomes" id="UP001321473">
    <property type="component" value="Unassembled WGS sequence"/>
</dbReference>
<evidence type="ECO:0000313" key="3">
    <source>
        <dbReference type="Proteomes" id="UP001321473"/>
    </source>
</evidence>
<feature type="region of interest" description="Disordered" evidence="1">
    <location>
        <begin position="209"/>
        <end position="236"/>
    </location>
</feature>
<dbReference type="Gene3D" id="3.30.420.10">
    <property type="entry name" value="Ribonuclease H-like superfamily/Ribonuclease H"/>
    <property type="match status" value="1"/>
</dbReference>
<accession>A0AAQ4E988</accession>
<dbReference type="AlphaFoldDB" id="A0AAQ4E988"/>
<dbReference type="SUPFAM" id="SSF53098">
    <property type="entry name" value="Ribonuclease H-like"/>
    <property type="match status" value="1"/>
</dbReference>
<evidence type="ECO:0008006" key="4">
    <source>
        <dbReference type="Google" id="ProtNLM"/>
    </source>
</evidence>
<dbReference type="InterPro" id="IPR012337">
    <property type="entry name" value="RNaseH-like_sf"/>
</dbReference>
<dbReference type="InterPro" id="IPR036397">
    <property type="entry name" value="RNaseH_sf"/>
</dbReference>
<protein>
    <recommendedName>
        <fullName evidence="4">Tick transposon</fullName>
    </recommendedName>
</protein>
<sequence>MGVRQQKTTCYHPQSNVTERRNRDVKPLLGAYAQTHSNWDEHLDAITFALRTSENRSTGFTPAFLMFGRELQTPTDIVLAKMRDAAPAQTAAADYARRVRKRIENAVKETSRNRARARASQKAAYDRTHRDLEFQVGDLALKRNHVLSDASTGFAAGLAPKWVGPFIVAEKLSPLNYKLRGPNSARLSGPIHVGELKRYFQREAAVEREVPATRNRGERSLTPTHPYNTRSKRKRC</sequence>
<dbReference type="GO" id="GO:0003676">
    <property type="term" value="F:nucleic acid binding"/>
    <property type="evidence" value="ECO:0007669"/>
    <property type="project" value="InterPro"/>
</dbReference>
<gene>
    <name evidence="2" type="ORF">V5799_025446</name>
</gene>